<evidence type="ECO:0000313" key="1">
    <source>
        <dbReference type="EMBL" id="CAG8852387.1"/>
    </source>
</evidence>
<accession>A0ABN7XBY9</accession>
<organism evidence="1 2">
    <name type="scientific">Gigaspora margarita</name>
    <dbReference type="NCBI Taxonomy" id="4874"/>
    <lineage>
        <taxon>Eukaryota</taxon>
        <taxon>Fungi</taxon>
        <taxon>Fungi incertae sedis</taxon>
        <taxon>Mucoromycota</taxon>
        <taxon>Glomeromycotina</taxon>
        <taxon>Glomeromycetes</taxon>
        <taxon>Diversisporales</taxon>
        <taxon>Gigasporaceae</taxon>
        <taxon>Gigaspora</taxon>
    </lineage>
</organism>
<reference evidence="1 2" key="1">
    <citation type="submission" date="2021-06" db="EMBL/GenBank/DDBJ databases">
        <authorList>
            <person name="Kallberg Y."/>
            <person name="Tangrot J."/>
            <person name="Rosling A."/>
        </authorList>
    </citation>
    <scope>NUCLEOTIDE SEQUENCE [LARGE SCALE GENOMIC DNA]</scope>
    <source>
        <strain evidence="1 2">120-4 pot B 10/14</strain>
    </source>
</reference>
<feature type="non-terminal residue" evidence="1">
    <location>
        <position position="126"/>
    </location>
</feature>
<comment type="caution">
    <text evidence="1">The sequence shown here is derived from an EMBL/GenBank/DDBJ whole genome shotgun (WGS) entry which is preliminary data.</text>
</comment>
<dbReference type="Proteomes" id="UP000789901">
    <property type="component" value="Unassembled WGS sequence"/>
</dbReference>
<sequence>IAHAINQHIKLGFNISLEKNIKNVIFEICKTLIAHLEPERKKNLDKKAKNKLPDLEKLQLKPIKKPNPNISISSISKNPWTISLPNNTDIHVKRLKKENIKEQLETHSILKDININRKELVKKLEL</sequence>
<name>A0ABN7XBY9_GIGMA</name>
<protein>
    <submittedName>
        <fullName evidence="1">5942_t:CDS:1</fullName>
    </submittedName>
</protein>
<feature type="non-terminal residue" evidence="1">
    <location>
        <position position="1"/>
    </location>
</feature>
<gene>
    <name evidence="1" type="ORF">GMARGA_LOCUS41208</name>
</gene>
<proteinExistence type="predicted"/>
<dbReference type="EMBL" id="CAJVQB010111413">
    <property type="protein sequence ID" value="CAG8852387.1"/>
    <property type="molecule type" value="Genomic_DNA"/>
</dbReference>
<keyword evidence="2" id="KW-1185">Reference proteome</keyword>
<evidence type="ECO:0000313" key="2">
    <source>
        <dbReference type="Proteomes" id="UP000789901"/>
    </source>
</evidence>